<evidence type="ECO:0000313" key="1">
    <source>
        <dbReference type="EMBL" id="ADB86689.1"/>
    </source>
</evidence>
<protein>
    <submittedName>
        <fullName evidence="1">Uncharacterized protein</fullName>
    </submittedName>
</protein>
<name>D2PIT6_SACI9</name>
<dbReference type="Proteomes" id="UP000001404">
    <property type="component" value="Chromosome"/>
</dbReference>
<dbReference type="EMBL" id="CP001731">
    <property type="protein sequence ID" value="ADB86689.1"/>
    <property type="molecule type" value="Genomic_DNA"/>
</dbReference>
<sequence>MTFLTKKFVVKLGDSSAVTVYRIFQDQFTEEDFPGIDLYSYRKKLREFLEKEIRSLSSLSKTLTSRELLSSRRIRYRGVSYKLSLPARIFDDISVCKLRGKFSVERYKFEKDMRLEYERKNEFSFGETEALEVFLYAGEWVRIAGVPDAIFENLAVEYTITRGDINHLLGRCVIYSYMCMKLFTVCSTLIIPTTPGEEIGFMVIPNSNALEYYSDLLEEIITKDVEGKKNKFCNACLYKRICPSW</sequence>
<reference evidence="2" key="1">
    <citation type="journal article" date="2009" name="Proc. Natl. Acad. Sci. U.S.A.">
        <title>Biogeography of the Sulfolobus islandicus pan-genome.</title>
        <authorList>
            <person name="Reno M.L."/>
            <person name="Held N.L."/>
            <person name="Fields C.J."/>
            <person name="Burke P.V."/>
            <person name="Whitaker R.J."/>
        </authorList>
    </citation>
    <scope>NUCLEOTIDE SEQUENCE [LARGE SCALE GENOMIC DNA]</scope>
    <source>
        <strain evidence="2">L.D.8.5 / Lassen #2</strain>
    </source>
</reference>
<organism evidence="1 2">
    <name type="scientific">Saccharolobus islandicus (strain L.D.8.5 / Lassen #2)</name>
    <name type="common">Sulfolobus islandicus</name>
    <dbReference type="NCBI Taxonomy" id="425944"/>
    <lineage>
        <taxon>Archaea</taxon>
        <taxon>Thermoproteota</taxon>
        <taxon>Thermoprotei</taxon>
        <taxon>Sulfolobales</taxon>
        <taxon>Sulfolobaceae</taxon>
        <taxon>Saccharolobus</taxon>
    </lineage>
</organism>
<dbReference type="AlphaFoldDB" id="D2PIT6"/>
<proteinExistence type="predicted"/>
<gene>
    <name evidence="1" type="ordered locus">LD85_0996</name>
</gene>
<accession>D2PIT6</accession>
<dbReference type="HOGENOM" id="CLU_098914_0_0_2"/>
<evidence type="ECO:0000313" key="2">
    <source>
        <dbReference type="Proteomes" id="UP000001404"/>
    </source>
</evidence>
<dbReference type="KEGG" id="sii:LD85_0996"/>